<dbReference type="EMBL" id="JAAAUY010000841">
    <property type="protein sequence ID" value="KAF9325986.1"/>
    <property type="molecule type" value="Genomic_DNA"/>
</dbReference>
<reference evidence="3" key="1">
    <citation type="journal article" date="2020" name="Fungal Divers.">
        <title>Resolving the Mortierellaceae phylogeny through synthesis of multi-gene phylogenetics and phylogenomics.</title>
        <authorList>
            <person name="Vandepol N."/>
            <person name="Liber J."/>
            <person name="Desiro A."/>
            <person name="Na H."/>
            <person name="Kennedy M."/>
            <person name="Barry K."/>
            <person name="Grigoriev I.V."/>
            <person name="Miller A.N."/>
            <person name="O'Donnell K."/>
            <person name="Stajich J.E."/>
            <person name="Bonito G."/>
        </authorList>
    </citation>
    <scope>NUCLEOTIDE SEQUENCE</scope>
    <source>
        <strain evidence="3">NVP1</strain>
    </source>
</reference>
<sequence>MSLSGPTCVASDGTTLYAFLNTGTGDTAAITLAVSNTAPTSLANLSWKVISTVPQKDLNIIGGFAMVGQINCIVSDKGLFTIMSLGTKTANNDNPLLTKAAGLQYNPATKSWTNINSSDDYKWTLGTGSALFEVMSGATSTVMQIYGTGVSITTSSVAVYDPSTQTMVQRNAPWAANGTPVQYAASSTNVYTLAYNIGLTSNTTLTIGAVTPDGAPPASPKQVALALGDTCMVYSSISLKSVVRDNLYYLFCGDQKQTTFSWFTYDGTKLSAPTVAKVAIQQSAGFLPLGPAGSPATWAFMYDMMSVYGVTLTGAQAGAWQTLPYRFNVTGAPGSGGSGSGGVGGGNGGGSDGTTSGSGGLGGLSTGALAGIIGGSVVVLFAILCTIWRRTKNSAKPAQVAQQLPQQPFHPAQLPSQQGDDHHTKPTVLLSATVQASVATQQQHYPTKYYQPPHSEAPASVKTTYQSPHSEVLASVMTNYQSPHTIYTPPTTSAPHTILSTPGNPSTIWSPQSFTDTLTDSEMDSSTIAASSPAYYKGSITYGNPQQYAQEQSYALNSDPRAPQLYPTLAAPQDYGQHGKPAYPPPPGYLRAPQERNEYAQ</sequence>
<comment type="caution">
    <text evidence="3">The sequence shown here is derived from an EMBL/GenBank/DDBJ whole genome shotgun (WGS) entry which is preliminary data.</text>
</comment>
<feature type="region of interest" description="Disordered" evidence="1">
    <location>
        <begin position="556"/>
        <end position="601"/>
    </location>
</feature>
<keyword evidence="2" id="KW-0812">Transmembrane</keyword>
<accession>A0A9P5SFN3</accession>
<proteinExistence type="predicted"/>
<organism evidence="3 4">
    <name type="scientific">Podila minutissima</name>
    <dbReference type="NCBI Taxonomy" id="64525"/>
    <lineage>
        <taxon>Eukaryota</taxon>
        <taxon>Fungi</taxon>
        <taxon>Fungi incertae sedis</taxon>
        <taxon>Mucoromycota</taxon>
        <taxon>Mortierellomycotina</taxon>
        <taxon>Mortierellomycetes</taxon>
        <taxon>Mortierellales</taxon>
        <taxon>Mortierellaceae</taxon>
        <taxon>Podila</taxon>
    </lineage>
</organism>
<dbReference type="AlphaFoldDB" id="A0A9P5SFN3"/>
<evidence type="ECO:0000256" key="1">
    <source>
        <dbReference type="SAM" id="MobiDB-lite"/>
    </source>
</evidence>
<evidence type="ECO:0008006" key="5">
    <source>
        <dbReference type="Google" id="ProtNLM"/>
    </source>
</evidence>
<evidence type="ECO:0000313" key="4">
    <source>
        <dbReference type="Proteomes" id="UP000696485"/>
    </source>
</evidence>
<gene>
    <name evidence="3" type="ORF">BG006_010552</name>
</gene>
<dbReference type="Proteomes" id="UP000696485">
    <property type="component" value="Unassembled WGS sequence"/>
</dbReference>
<keyword evidence="4" id="KW-1185">Reference proteome</keyword>
<feature type="transmembrane region" description="Helical" evidence="2">
    <location>
        <begin position="368"/>
        <end position="388"/>
    </location>
</feature>
<protein>
    <recommendedName>
        <fullName evidence="5">Transmembrane protein</fullName>
    </recommendedName>
</protein>
<name>A0A9P5SFN3_9FUNG</name>
<evidence type="ECO:0000256" key="2">
    <source>
        <dbReference type="SAM" id="Phobius"/>
    </source>
</evidence>
<keyword evidence="2" id="KW-0472">Membrane</keyword>
<keyword evidence="2" id="KW-1133">Transmembrane helix</keyword>
<evidence type="ECO:0000313" key="3">
    <source>
        <dbReference type="EMBL" id="KAF9325986.1"/>
    </source>
</evidence>